<evidence type="ECO:0000256" key="3">
    <source>
        <dbReference type="ARBA" id="ARBA00022679"/>
    </source>
</evidence>
<reference evidence="12" key="1">
    <citation type="submission" date="2023-10" db="EMBL/GenBank/DDBJ databases">
        <authorList>
            <person name="Chen Y."/>
            <person name="Shah S."/>
            <person name="Dougan E. K."/>
            <person name="Thang M."/>
            <person name="Chan C."/>
        </authorList>
    </citation>
    <scope>NUCLEOTIDE SEQUENCE [LARGE SCALE GENOMIC DNA]</scope>
</reference>
<evidence type="ECO:0000256" key="8">
    <source>
        <dbReference type="ARBA" id="ARBA00048679"/>
    </source>
</evidence>
<dbReference type="InterPro" id="IPR017441">
    <property type="entry name" value="Protein_kinase_ATP_BS"/>
</dbReference>
<feature type="domain" description="Protein kinase" evidence="11">
    <location>
        <begin position="247"/>
        <end position="619"/>
    </location>
</feature>
<evidence type="ECO:0000259" key="11">
    <source>
        <dbReference type="PROSITE" id="PS50011"/>
    </source>
</evidence>
<dbReference type="SUPFAM" id="SSF56112">
    <property type="entry name" value="Protein kinase-like (PK-like)"/>
    <property type="match status" value="1"/>
</dbReference>
<sequence>AARRGPMARGGGPGRGEAQQGARGGVPVPWHVADYAAKLGLLLCLGCEVSTPAAAADDGPVPRGALSAAAGDWTTWAKSALFVTTPAALAARCCDRLLGLAGWGAPLCPAALKDVLEGALFLPAAALLCCGPPLAGLCWPPEATAAAQVRAGSRQQRQEEAWPGGPESAWRAAVCGLAAAAVAASLAKTALGVALLCRGAPARDACAATGTPWTPRAPSPAPHWEHLESAPPPPVGTGDIKHVMEDFEILRFIGEGSFGTVFEVRNLRTGELLAMKRLSKDFYAKKGKTANAIREIAMMRAVPVHPCIVALFCAVESPEEWALVMELCPGGDLQQLLLAEGLPGLPLGLIAQFTSELALGIEHFHQCGIAFRDVKLENVVLDADGHAKLTDFGLAKLRDDAEEVRGDDRLAYGSFTSTFCGSHGYAPPEVMVEGSRHHGFAVDLFALGVLVYMLLTGGEVHRGEEEVRLPPEDARGLRELLGGVPFELYSAGHGMLGPAGSRHRVEMEVGGALVVASAPLAACREPRQDDPHDGEEWLHWLPPCPPPSPRSAGDPEWEEDEEATPPPPPGPPAAAFPPAGGCAADGRRWSEAVDLVLLLSEEEPVRRGTARGLREHPFLAAAMEEAEAALLPWRRGPRAGGVPPLRLPGAQGAAAGAQQHGWCSHYAGLAGAGV</sequence>
<evidence type="ECO:0000256" key="1">
    <source>
        <dbReference type="ARBA" id="ARBA00012513"/>
    </source>
</evidence>
<dbReference type="EMBL" id="CAUYUJ010014557">
    <property type="protein sequence ID" value="CAK0843174.1"/>
    <property type="molecule type" value="Genomic_DNA"/>
</dbReference>
<evidence type="ECO:0000256" key="4">
    <source>
        <dbReference type="ARBA" id="ARBA00022741"/>
    </source>
</evidence>
<feature type="compositionally biased region" description="Basic and acidic residues" evidence="10">
    <location>
        <begin position="524"/>
        <end position="538"/>
    </location>
</feature>
<dbReference type="Proteomes" id="UP001189429">
    <property type="component" value="Unassembled WGS sequence"/>
</dbReference>
<evidence type="ECO:0000256" key="5">
    <source>
        <dbReference type="ARBA" id="ARBA00022777"/>
    </source>
</evidence>
<dbReference type="PANTHER" id="PTHR24356">
    <property type="entry name" value="SERINE/THREONINE-PROTEIN KINASE"/>
    <property type="match status" value="1"/>
</dbReference>
<keyword evidence="2" id="KW-0723">Serine/threonine-protein kinase</keyword>
<dbReference type="PANTHER" id="PTHR24356:SF1">
    <property type="entry name" value="SERINE_THREONINE-PROTEIN KINASE GREATWALL"/>
    <property type="match status" value="1"/>
</dbReference>
<comment type="caution">
    <text evidence="12">The sequence shown here is derived from an EMBL/GenBank/DDBJ whole genome shotgun (WGS) entry which is preliminary data.</text>
</comment>
<evidence type="ECO:0000256" key="9">
    <source>
        <dbReference type="PROSITE-ProRule" id="PRU10141"/>
    </source>
</evidence>
<organism evidence="12 13">
    <name type="scientific">Prorocentrum cordatum</name>
    <dbReference type="NCBI Taxonomy" id="2364126"/>
    <lineage>
        <taxon>Eukaryota</taxon>
        <taxon>Sar</taxon>
        <taxon>Alveolata</taxon>
        <taxon>Dinophyceae</taxon>
        <taxon>Prorocentrales</taxon>
        <taxon>Prorocentraceae</taxon>
        <taxon>Prorocentrum</taxon>
    </lineage>
</organism>
<feature type="non-terminal residue" evidence="12">
    <location>
        <position position="1"/>
    </location>
</feature>
<feature type="region of interest" description="Disordered" evidence="10">
    <location>
        <begin position="1"/>
        <end position="23"/>
    </location>
</feature>
<dbReference type="InterPro" id="IPR000719">
    <property type="entry name" value="Prot_kinase_dom"/>
</dbReference>
<dbReference type="InterPro" id="IPR050236">
    <property type="entry name" value="Ser_Thr_kinase_AGC"/>
</dbReference>
<keyword evidence="4 9" id="KW-0547">Nucleotide-binding</keyword>
<feature type="compositionally biased region" description="Pro residues" evidence="10">
    <location>
        <begin position="564"/>
        <end position="575"/>
    </location>
</feature>
<name>A0ABN9TCK1_9DINO</name>
<evidence type="ECO:0000313" key="12">
    <source>
        <dbReference type="EMBL" id="CAK0843174.1"/>
    </source>
</evidence>
<evidence type="ECO:0000256" key="7">
    <source>
        <dbReference type="ARBA" id="ARBA00047899"/>
    </source>
</evidence>
<keyword evidence="13" id="KW-1185">Reference proteome</keyword>
<dbReference type="PROSITE" id="PS50011">
    <property type="entry name" value="PROTEIN_KINASE_DOM"/>
    <property type="match status" value="1"/>
</dbReference>
<dbReference type="PROSITE" id="PS00107">
    <property type="entry name" value="PROTEIN_KINASE_ATP"/>
    <property type="match status" value="1"/>
</dbReference>
<evidence type="ECO:0000256" key="6">
    <source>
        <dbReference type="ARBA" id="ARBA00022840"/>
    </source>
</evidence>
<protein>
    <recommendedName>
        <fullName evidence="1">non-specific serine/threonine protein kinase</fullName>
        <ecNumber evidence="1">2.7.11.1</ecNumber>
    </recommendedName>
</protein>
<comment type="catalytic activity">
    <reaction evidence="8">
        <text>L-seryl-[protein] + ATP = O-phospho-L-seryl-[protein] + ADP + H(+)</text>
        <dbReference type="Rhea" id="RHEA:17989"/>
        <dbReference type="Rhea" id="RHEA-COMP:9863"/>
        <dbReference type="Rhea" id="RHEA-COMP:11604"/>
        <dbReference type="ChEBI" id="CHEBI:15378"/>
        <dbReference type="ChEBI" id="CHEBI:29999"/>
        <dbReference type="ChEBI" id="CHEBI:30616"/>
        <dbReference type="ChEBI" id="CHEBI:83421"/>
        <dbReference type="ChEBI" id="CHEBI:456216"/>
        <dbReference type="EC" id="2.7.11.1"/>
    </reaction>
</comment>
<accession>A0ABN9TCK1</accession>
<feature type="binding site" evidence="9">
    <location>
        <position position="286"/>
    </location>
    <ligand>
        <name>ATP</name>
        <dbReference type="ChEBI" id="CHEBI:30616"/>
    </ligand>
</feature>
<feature type="region of interest" description="Disordered" evidence="10">
    <location>
        <begin position="524"/>
        <end position="583"/>
    </location>
</feature>
<dbReference type="Pfam" id="PF00069">
    <property type="entry name" value="Pkinase"/>
    <property type="match status" value="1"/>
</dbReference>
<comment type="catalytic activity">
    <reaction evidence="7">
        <text>L-threonyl-[protein] + ATP = O-phospho-L-threonyl-[protein] + ADP + H(+)</text>
        <dbReference type="Rhea" id="RHEA:46608"/>
        <dbReference type="Rhea" id="RHEA-COMP:11060"/>
        <dbReference type="Rhea" id="RHEA-COMP:11605"/>
        <dbReference type="ChEBI" id="CHEBI:15378"/>
        <dbReference type="ChEBI" id="CHEBI:30013"/>
        <dbReference type="ChEBI" id="CHEBI:30616"/>
        <dbReference type="ChEBI" id="CHEBI:61977"/>
        <dbReference type="ChEBI" id="CHEBI:456216"/>
        <dbReference type="EC" id="2.7.11.1"/>
    </reaction>
</comment>
<dbReference type="SMART" id="SM00220">
    <property type="entry name" value="S_TKc"/>
    <property type="match status" value="1"/>
</dbReference>
<dbReference type="EC" id="2.7.11.1" evidence="1"/>
<keyword evidence="6 9" id="KW-0067">ATP-binding</keyword>
<proteinExistence type="predicted"/>
<evidence type="ECO:0000256" key="10">
    <source>
        <dbReference type="SAM" id="MobiDB-lite"/>
    </source>
</evidence>
<evidence type="ECO:0000313" key="13">
    <source>
        <dbReference type="Proteomes" id="UP001189429"/>
    </source>
</evidence>
<keyword evidence="5" id="KW-0418">Kinase</keyword>
<keyword evidence="3" id="KW-0808">Transferase</keyword>
<dbReference type="Gene3D" id="1.10.510.10">
    <property type="entry name" value="Transferase(Phosphotransferase) domain 1"/>
    <property type="match status" value="1"/>
</dbReference>
<gene>
    <name evidence="12" type="ORF">PCOR1329_LOCUS37607</name>
</gene>
<dbReference type="Gene3D" id="3.30.200.20">
    <property type="entry name" value="Phosphorylase Kinase, domain 1"/>
    <property type="match status" value="1"/>
</dbReference>
<dbReference type="InterPro" id="IPR011009">
    <property type="entry name" value="Kinase-like_dom_sf"/>
</dbReference>
<evidence type="ECO:0000256" key="2">
    <source>
        <dbReference type="ARBA" id="ARBA00022527"/>
    </source>
</evidence>